<dbReference type="Pfam" id="PF01466">
    <property type="entry name" value="Skp1"/>
    <property type="match status" value="1"/>
</dbReference>
<dbReference type="InterPro" id="IPR016072">
    <property type="entry name" value="Skp1_comp_dimer"/>
</dbReference>
<feature type="domain" description="SKP1 component POZ" evidence="9">
    <location>
        <begin position="3"/>
        <end position="63"/>
    </location>
</feature>
<keyword evidence="5" id="KW-0379">Hydroxylation</keyword>
<keyword evidence="11" id="KW-1185">Reference proteome</keyword>
<organism evidence="10 11">
    <name type="scientific">Cavenderia fasciculata</name>
    <name type="common">Slime mold</name>
    <name type="synonym">Dictyostelium fasciculatum</name>
    <dbReference type="NCBI Taxonomy" id="261658"/>
    <lineage>
        <taxon>Eukaryota</taxon>
        <taxon>Amoebozoa</taxon>
        <taxon>Evosea</taxon>
        <taxon>Eumycetozoa</taxon>
        <taxon>Dictyostelia</taxon>
        <taxon>Acytosteliales</taxon>
        <taxon>Cavenderiaceae</taxon>
        <taxon>Cavenderia</taxon>
    </lineage>
</organism>
<dbReference type="OMA" id="EWCEIRE"/>
<dbReference type="PANTHER" id="PTHR11165">
    <property type="entry name" value="SKP1"/>
    <property type="match status" value="1"/>
</dbReference>
<evidence type="ECO:0000256" key="2">
    <source>
        <dbReference type="ARBA" id="ARBA00009993"/>
    </source>
</evidence>
<dbReference type="InterPro" id="IPR036296">
    <property type="entry name" value="SKP1-like_dim_sf"/>
</dbReference>
<dbReference type="SUPFAM" id="SSF81382">
    <property type="entry name" value="Skp1 dimerisation domain-like"/>
    <property type="match status" value="1"/>
</dbReference>
<reference evidence="11" key="1">
    <citation type="journal article" date="2011" name="Genome Res.">
        <title>Phylogeny-wide analysis of social amoeba genomes highlights ancient origins for complex intercellular communication.</title>
        <authorList>
            <person name="Heidel A.J."/>
            <person name="Lawal H.M."/>
            <person name="Felder M."/>
            <person name="Schilde C."/>
            <person name="Helps N.R."/>
            <person name="Tunggal B."/>
            <person name="Rivero F."/>
            <person name="John U."/>
            <person name="Schleicher M."/>
            <person name="Eichinger L."/>
            <person name="Platzer M."/>
            <person name="Noegel A.A."/>
            <person name="Schaap P."/>
            <person name="Gloeckner G."/>
        </authorList>
    </citation>
    <scope>NUCLEOTIDE SEQUENCE [LARGE SCALE GENOMIC DNA]</scope>
    <source>
        <strain evidence="11">SH3</strain>
    </source>
</reference>
<dbReference type="KEGG" id="dfa:DFA_12090"/>
<comment type="subunit">
    <text evidence="6">Multiprotein complex (SCF) with cullin and F-box-containing protein. Capable of undergoing aggregation.</text>
</comment>
<dbReference type="GO" id="GO:0071987">
    <property type="term" value="F:WD40-repeat domain binding"/>
    <property type="evidence" value="ECO:0007669"/>
    <property type="project" value="UniProtKB-ARBA"/>
</dbReference>
<dbReference type="GeneID" id="14866196"/>
<dbReference type="FunFam" id="3.30.710.10:FF:000026">
    <property type="entry name" value="E3 ubiquitin ligase complex SCF subunit"/>
    <property type="match status" value="1"/>
</dbReference>
<dbReference type="RefSeq" id="XP_004351029.1">
    <property type="nucleotide sequence ID" value="XM_004350977.1"/>
</dbReference>
<evidence type="ECO:0000313" key="11">
    <source>
        <dbReference type="Proteomes" id="UP000007797"/>
    </source>
</evidence>
<dbReference type="GO" id="GO:0005634">
    <property type="term" value="C:nucleus"/>
    <property type="evidence" value="ECO:0007669"/>
    <property type="project" value="UniProtKB-SubCell"/>
</dbReference>
<evidence type="ECO:0000259" key="9">
    <source>
        <dbReference type="Pfam" id="PF03931"/>
    </source>
</evidence>
<evidence type="ECO:0000256" key="6">
    <source>
        <dbReference type="ARBA" id="ARBA00063380"/>
    </source>
</evidence>
<dbReference type="OrthoDB" id="2342932at2759"/>
<dbReference type="GO" id="GO:0042802">
    <property type="term" value="F:identical protein binding"/>
    <property type="evidence" value="ECO:0007669"/>
    <property type="project" value="UniProtKB-ARBA"/>
</dbReference>
<evidence type="ECO:0000256" key="7">
    <source>
        <dbReference type="PIRNR" id="PIRNR028729"/>
    </source>
</evidence>
<accession>F4QFS3</accession>
<comment type="pathway">
    <text evidence="7">Protein modification; protein ubiquitination.</text>
</comment>
<dbReference type="Gene3D" id="3.30.710.10">
    <property type="entry name" value="Potassium Channel Kv1.1, Chain A"/>
    <property type="match status" value="1"/>
</dbReference>
<dbReference type="InterPro" id="IPR016073">
    <property type="entry name" value="Skp1_comp_POZ"/>
</dbReference>
<dbReference type="AlphaFoldDB" id="F4QFS3"/>
<feature type="domain" description="SKP1 component dimerisation" evidence="8">
    <location>
        <begin position="108"/>
        <end position="155"/>
    </location>
</feature>
<comment type="subcellular location">
    <subcellularLocation>
        <location evidence="1">Nucleus</location>
    </subcellularLocation>
</comment>
<name>F4QFS3_CACFS</name>
<dbReference type="SMART" id="SM00512">
    <property type="entry name" value="Skp1"/>
    <property type="match status" value="1"/>
</dbReference>
<dbReference type="InterPro" id="IPR001232">
    <property type="entry name" value="SKP1-like"/>
</dbReference>
<dbReference type="InterPro" id="IPR016897">
    <property type="entry name" value="SKP1"/>
</dbReference>
<keyword evidence="3 7" id="KW-0833">Ubl conjugation pathway</keyword>
<dbReference type="GO" id="GO:0016567">
    <property type="term" value="P:protein ubiquitination"/>
    <property type="evidence" value="ECO:0007669"/>
    <property type="project" value="UniProtKB-UniPathway"/>
</dbReference>
<dbReference type="STRING" id="1054147.F4QFS3"/>
<dbReference type="CDD" id="cd18322">
    <property type="entry name" value="BTB_POZ_SKP1"/>
    <property type="match status" value="1"/>
</dbReference>
<proteinExistence type="inferred from homology"/>
<dbReference type="SUPFAM" id="SSF54695">
    <property type="entry name" value="POZ domain"/>
    <property type="match status" value="1"/>
</dbReference>
<protein>
    <submittedName>
        <fullName evidence="10">Uncharacterized protein</fullName>
    </submittedName>
</protein>
<dbReference type="Pfam" id="PF03931">
    <property type="entry name" value="Skp1_POZ"/>
    <property type="match status" value="1"/>
</dbReference>
<dbReference type="GO" id="GO:0006511">
    <property type="term" value="P:ubiquitin-dependent protein catabolic process"/>
    <property type="evidence" value="ECO:0007669"/>
    <property type="project" value="InterPro"/>
</dbReference>
<evidence type="ECO:0000313" key="10">
    <source>
        <dbReference type="EMBL" id="EGG14320.1"/>
    </source>
</evidence>
<evidence type="ECO:0000256" key="5">
    <source>
        <dbReference type="ARBA" id="ARBA00023278"/>
    </source>
</evidence>
<keyword evidence="4" id="KW-0007">Acetylation</keyword>
<dbReference type="UniPathway" id="UPA00143"/>
<evidence type="ECO:0000259" key="8">
    <source>
        <dbReference type="Pfam" id="PF01466"/>
    </source>
</evidence>
<comment type="similarity">
    <text evidence="2 7">Belongs to the SKP1 family.</text>
</comment>
<gene>
    <name evidence="10" type="ORF">DFA_12090</name>
</gene>
<sequence>MSNKVKLESSDKQIFEVEKEIANMFTAIKNLLEDIGEDATEIPLPNVSSTILAKVIEWCKYHLEHPKPDEKRDPKEIYEYIWDKEFVKALDHTTLFELILAANYLDIKGLLDVTCKTVANMIRAKTPEEIKAYFGLTQDFTPEEEEMIRNENEWCEIRE</sequence>
<evidence type="ECO:0000256" key="1">
    <source>
        <dbReference type="ARBA" id="ARBA00004123"/>
    </source>
</evidence>
<dbReference type="GO" id="GO:0097602">
    <property type="term" value="F:cullin family protein binding"/>
    <property type="evidence" value="ECO:0007669"/>
    <property type="project" value="UniProtKB-ARBA"/>
</dbReference>
<dbReference type="GO" id="GO:1990444">
    <property type="term" value="F:F-box domain binding"/>
    <property type="evidence" value="ECO:0007669"/>
    <property type="project" value="UniProtKB-ARBA"/>
</dbReference>
<dbReference type="InterPro" id="IPR011333">
    <property type="entry name" value="SKP1/BTB/POZ_sf"/>
</dbReference>
<dbReference type="EMBL" id="GL883029">
    <property type="protein sequence ID" value="EGG14320.1"/>
    <property type="molecule type" value="Genomic_DNA"/>
</dbReference>
<evidence type="ECO:0000256" key="3">
    <source>
        <dbReference type="ARBA" id="ARBA00022786"/>
    </source>
</evidence>
<dbReference type="GO" id="GO:0043223">
    <property type="term" value="C:cytoplasmic SCF ubiquitin ligase complex"/>
    <property type="evidence" value="ECO:0007669"/>
    <property type="project" value="UniProtKB-ARBA"/>
</dbReference>
<dbReference type="PIRSF" id="PIRSF028729">
    <property type="entry name" value="E3_ubiquit_lig_SCF_Skp"/>
    <property type="match status" value="1"/>
</dbReference>
<evidence type="ECO:0000256" key="4">
    <source>
        <dbReference type="ARBA" id="ARBA00022990"/>
    </source>
</evidence>
<dbReference type="Proteomes" id="UP000007797">
    <property type="component" value="Unassembled WGS sequence"/>
</dbReference>